<feature type="repeat" description="Solcar" evidence="11">
    <location>
        <begin position="253"/>
        <end position="348"/>
    </location>
</feature>
<evidence type="ECO:0000256" key="2">
    <source>
        <dbReference type="ARBA" id="ARBA00004585"/>
    </source>
</evidence>
<feature type="transmembrane region" description="Helical" evidence="14">
    <location>
        <begin position="6"/>
        <end position="29"/>
    </location>
</feature>
<keyword evidence="9 11" id="KW-0472">Membrane</keyword>
<dbReference type="GO" id="GO:0015217">
    <property type="term" value="F:ADP transmembrane transporter activity"/>
    <property type="evidence" value="ECO:0007669"/>
    <property type="project" value="TreeGrafter"/>
</dbReference>
<dbReference type="InterPro" id="IPR052217">
    <property type="entry name" value="Mito/Peroxisomal_Carrier"/>
</dbReference>
<accession>B9WE54</accession>
<keyword evidence="10" id="KW-0576">Peroxisome</keyword>
<evidence type="ECO:0000256" key="1">
    <source>
        <dbReference type="ARBA" id="ARBA00002238"/>
    </source>
</evidence>
<evidence type="ECO:0000313" key="15">
    <source>
        <dbReference type="CGD" id="CAL0000171447"/>
    </source>
</evidence>
<dbReference type="SUPFAM" id="SSF103506">
    <property type="entry name" value="Mitochondrial carrier"/>
    <property type="match status" value="1"/>
</dbReference>
<evidence type="ECO:0000256" key="5">
    <source>
        <dbReference type="ARBA" id="ARBA00022448"/>
    </source>
</evidence>
<dbReference type="PROSITE" id="PS50920">
    <property type="entry name" value="SOLCAR"/>
    <property type="match status" value="3"/>
</dbReference>
<dbReference type="OrthoDB" id="2019556at2759"/>
<dbReference type="EMBL" id="FM992690">
    <property type="protein sequence ID" value="CAX42965.1"/>
    <property type="molecule type" value="Genomic_DNA"/>
</dbReference>
<dbReference type="Proteomes" id="UP000002605">
    <property type="component" value="Chromosome 3"/>
</dbReference>
<dbReference type="CGD" id="CAL0000171447">
    <property type="gene designation" value="Cd36_84580"/>
</dbReference>
<dbReference type="GO" id="GO:0080122">
    <property type="term" value="F:AMP transmembrane transporter activity"/>
    <property type="evidence" value="ECO:0007669"/>
    <property type="project" value="TreeGrafter"/>
</dbReference>
<comment type="function">
    <text evidence="1">Mitochondrial transporter that mediates uptake of thiamine pyrophosphate (ThPP) into mitochondria.</text>
</comment>
<evidence type="ECO:0000313" key="16">
    <source>
        <dbReference type="EMBL" id="CAX42965.1"/>
    </source>
</evidence>
<dbReference type="PANTHER" id="PTHR45939:SF5">
    <property type="entry name" value="PEROXISOMAL MEMBRANE PROTEIN PMP34"/>
    <property type="match status" value="1"/>
</dbReference>
<evidence type="ECO:0000256" key="7">
    <source>
        <dbReference type="ARBA" id="ARBA00022737"/>
    </source>
</evidence>
<dbReference type="GO" id="GO:0005778">
    <property type="term" value="C:peroxisomal membrane"/>
    <property type="evidence" value="ECO:0007669"/>
    <property type="project" value="UniProtKB-SubCell"/>
</dbReference>
<dbReference type="InterPro" id="IPR023395">
    <property type="entry name" value="MCP_dom_sf"/>
</dbReference>
<comment type="similarity">
    <text evidence="3 12">Belongs to the mitochondrial carrier (TC 2.A.29) family.</text>
</comment>
<dbReference type="GO" id="GO:0005347">
    <property type="term" value="F:ATP transmembrane transporter activity"/>
    <property type="evidence" value="ECO:0007669"/>
    <property type="project" value="TreeGrafter"/>
</dbReference>
<sequence>MSNQEIAHAVSGAVGGALALGITYPLITLSTIAQTAAKKKEAEEASEITENTQKSQPTVSLTTLEKIVYAIQNNAAYIAAKEILKEKGPLGLYSGLESALYGITLTNFIYYYFYELTSNVFLKSNGKKRNGLSTFQSIITGAIAGAFTCVGSNPFWVANTRMMTEKKKGKSVAANANSGGGGGDAQSKEEDNDNNSSNSTFKALVNIVEQDGVGALFAGVLPALVLVINPIIQYTIFEQIKNIIIAKNGPKSFTAIKAFFIGAFGKLIATSLTYPYITLKSRMHIKRKKLNADNQQDEEKQLSMIQEIRKIVKEEGLEGLYAGLAVKLTQSIATAAFLFYFKEELFSGSVKLIEILRMFSFKKSIKSPVVKV</sequence>
<evidence type="ECO:0000313" key="17">
    <source>
        <dbReference type="Proteomes" id="UP000002605"/>
    </source>
</evidence>
<dbReference type="GeneID" id="8047197"/>
<feature type="repeat" description="Solcar" evidence="11">
    <location>
        <begin position="3"/>
        <end position="120"/>
    </location>
</feature>
<feature type="region of interest" description="Disordered" evidence="13">
    <location>
        <begin position="172"/>
        <end position="196"/>
    </location>
</feature>
<feature type="transmembrane region" description="Helical" evidence="14">
    <location>
        <begin position="90"/>
        <end position="114"/>
    </location>
</feature>
<evidence type="ECO:0000256" key="11">
    <source>
        <dbReference type="PROSITE-ProRule" id="PRU00282"/>
    </source>
</evidence>
<protein>
    <recommendedName>
        <fullName evidence="4">Mitochondrial thiamine pyrophosphate carrier 1</fullName>
    </recommendedName>
</protein>
<evidence type="ECO:0000256" key="10">
    <source>
        <dbReference type="ARBA" id="ARBA00023140"/>
    </source>
</evidence>
<comment type="subcellular location">
    <subcellularLocation>
        <location evidence="2">Peroxisome membrane</location>
        <topology evidence="2">Multi-pass membrane protein</topology>
    </subcellularLocation>
</comment>
<dbReference type="GO" id="GO:0044610">
    <property type="term" value="F:FMN transmembrane transporter activity"/>
    <property type="evidence" value="ECO:0007669"/>
    <property type="project" value="TreeGrafter"/>
</dbReference>
<feature type="transmembrane region" description="Helical" evidence="14">
    <location>
        <begin position="134"/>
        <end position="158"/>
    </location>
</feature>
<keyword evidence="17" id="KW-1185">Reference proteome</keyword>
<dbReference type="Gene3D" id="1.50.40.10">
    <property type="entry name" value="Mitochondrial carrier domain"/>
    <property type="match status" value="2"/>
</dbReference>
<keyword evidence="5 12" id="KW-0813">Transport</keyword>
<organism evidence="16 17">
    <name type="scientific">Candida dubliniensis (strain CD36 / ATCC MYA-646 / CBS 7987 / NCPF 3949 / NRRL Y-17841)</name>
    <name type="common">Yeast</name>
    <dbReference type="NCBI Taxonomy" id="573826"/>
    <lineage>
        <taxon>Eukaryota</taxon>
        <taxon>Fungi</taxon>
        <taxon>Dikarya</taxon>
        <taxon>Ascomycota</taxon>
        <taxon>Saccharomycotina</taxon>
        <taxon>Pichiomycetes</taxon>
        <taxon>Debaryomycetaceae</taxon>
        <taxon>Candida/Lodderomyces clade</taxon>
        <taxon>Candida</taxon>
    </lineage>
</organism>
<dbReference type="VEuPathDB" id="FungiDB:CD36_84580"/>
<evidence type="ECO:0000256" key="12">
    <source>
        <dbReference type="RuleBase" id="RU000488"/>
    </source>
</evidence>
<evidence type="ECO:0000256" key="14">
    <source>
        <dbReference type="SAM" id="Phobius"/>
    </source>
</evidence>
<dbReference type="InterPro" id="IPR018108">
    <property type="entry name" value="MCP_transmembrane"/>
</dbReference>
<dbReference type="RefSeq" id="XP_002419371.1">
    <property type="nucleotide sequence ID" value="XM_002419326.1"/>
</dbReference>
<evidence type="ECO:0000256" key="13">
    <source>
        <dbReference type="SAM" id="MobiDB-lite"/>
    </source>
</evidence>
<evidence type="ECO:0000256" key="6">
    <source>
        <dbReference type="ARBA" id="ARBA00022692"/>
    </source>
</evidence>
<dbReference type="HOGENOM" id="CLU_015166_6_3_1"/>
<dbReference type="eggNOG" id="KOG0769">
    <property type="taxonomic scope" value="Eukaryota"/>
</dbReference>
<dbReference type="GO" id="GO:0015230">
    <property type="term" value="F:FAD transmembrane transporter activity"/>
    <property type="evidence" value="ECO:0007669"/>
    <property type="project" value="TreeGrafter"/>
</dbReference>
<keyword evidence="7" id="KW-0677">Repeat</keyword>
<dbReference type="AlphaFoldDB" id="B9WE54"/>
<feature type="repeat" description="Solcar" evidence="11">
    <location>
        <begin position="132"/>
        <end position="243"/>
    </location>
</feature>
<reference evidence="16 17" key="1">
    <citation type="journal article" date="2009" name="Genome Res.">
        <title>Comparative genomics of the fungal pathogens Candida dubliniensis and Candida albicans.</title>
        <authorList>
            <person name="Jackson A.P."/>
            <person name="Gamble J.A."/>
            <person name="Yeomans T."/>
            <person name="Moran G.P."/>
            <person name="Saunders D."/>
            <person name="Harris D."/>
            <person name="Aslett M."/>
            <person name="Barrell J.F."/>
            <person name="Butler G."/>
            <person name="Citiulo F."/>
            <person name="Coleman D.C."/>
            <person name="de Groot P.W.J."/>
            <person name="Goodwin T.J."/>
            <person name="Quail M.A."/>
            <person name="McQuillan J."/>
            <person name="Munro C.A."/>
            <person name="Pain A."/>
            <person name="Poulter R.T."/>
            <person name="Rajandream M.A."/>
            <person name="Renauld H."/>
            <person name="Spiering M.J."/>
            <person name="Tivey A."/>
            <person name="Gow N.A.R."/>
            <person name="Barrell B."/>
            <person name="Sullivan D.J."/>
            <person name="Berriman M."/>
        </authorList>
    </citation>
    <scope>NUCLEOTIDE SEQUENCE [LARGE SCALE GENOMIC DNA]</scope>
    <source>
        <strain evidence="17">CD36 / ATCC MYA-646 / CBS 7987 / NCPF 3949 / NRRL Y-17841</strain>
    </source>
</reference>
<evidence type="ECO:0000256" key="8">
    <source>
        <dbReference type="ARBA" id="ARBA00022989"/>
    </source>
</evidence>
<dbReference type="GO" id="GO:0051724">
    <property type="term" value="F:NAD transmembrane transporter activity"/>
    <property type="evidence" value="ECO:0007669"/>
    <property type="project" value="TreeGrafter"/>
</dbReference>
<evidence type="ECO:0000256" key="9">
    <source>
        <dbReference type="ARBA" id="ARBA00023136"/>
    </source>
</evidence>
<dbReference type="Pfam" id="PF00153">
    <property type="entry name" value="Mito_carr"/>
    <property type="match status" value="3"/>
</dbReference>
<dbReference type="PANTHER" id="PTHR45939">
    <property type="entry name" value="PEROXISOMAL MEMBRANE PROTEIN PMP34-RELATED"/>
    <property type="match status" value="1"/>
</dbReference>
<feature type="transmembrane region" description="Helical" evidence="14">
    <location>
        <begin position="256"/>
        <end position="279"/>
    </location>
</feature>
<dbReference type="GO" id="GO:0015228">
    <property type="term" value="F:coenzyme A transmembrane transporter activity"/>
    <property type="evidence" value="ECO:0007669"/>
    <property type="project" value="TreeGrafter"/>
</dbReference>
<evidence type="ECO:0000256" key="3">
    <source>
        <dbReference type="ARBA" id="ARBA00006375"/>
    </source>
</evidence>
<proteinExistence type="inferred from homology"/>
<gene>
    <name evidence="15" type="ordered locus">Cd36_84580</name>
    <name evidence="16" type="ORF">CD36_84580</name>
</gene>
<name>B9WE54_CANDC</name>
<keyword evidence="6 11" id="KW-0812">Transmembrane</keyword>
<feature type="transmembrane region" description="Helical" evidence="14">
    <location>
        <begin position="319"/>
        <end position="341"/>
    </location>
</feature>
<dbReference type="KEGG" id="cdu:CD36_84580"/>
<feature type="transmembrane region" description="Helical" evidence="14">
    <location>
        <begin position="212"/>
        <end position="236"/>
    </location>
</feature>
<keyword evidence="8 14" id="KW-1133">Transmembrane helix</keyword>
<evidence type="ECO:0000256" key="4">
    <source>
        <dbReference type="ARBA" id="ARBA00021935"/>
    </source>
</evidence>